<dbReference type="PANTHER" id="PTHR40980">
    <property type="entry name" value="PLUG DOMAIN-CONTAINING PROTEIN"/>
    <property type="match status" value="1"/>
</dbReference>
<keyword evidence="5" id="KW-0732">Signal</keyword>
<dbReference type="Proteomes" id="UP000707245">
    <property type="component" value="Unassembled WGS sequence"/>
</dbReference>
<dbReference type="PANTHER" id="PTHR40980:SF4">
    <property type="entry name" value="TONB-DEPENDENT RECEPTOR-LIKE BETA-BARREL DOMAIN-CONTAINING PROTEIN"/>
    <property type="match status" value="1"/>
</dbReference>
<evidence type="ECO:0000256" key="4">
    <source>
        <dbReference type="RuleBase" id="RU003357"/>
    </source>
</evidence>
<dbReference type="Gene3D" id="2.170.130.10">
    <property type="entry name" value="TonB-dependent receptor, plug domain"/>
    <property type="match status" value="1"/>
</dbReference>
<gene>
    <name evidence="8" type="ORF">EI167_00160</name>
</gene>
<reference evidence="8 9" key="1">
    <citation type="submission" date="2020-07" db="EMBL/GenBank/DDBJ databases">
        <title>Halophilic bacteria isolated from french cheeses.</title>
        <authorList>
            <person name="Kothe C.I."/>
            <person name="Farah-Kraiem B."/>
            <person name="Renault P."/>
            <person name="Dridi B."/>
        </authorList>
    </citation>
    <scope>NUCLEOTIDE SEQUENCE [LARGE SCALE GENOMIC DNA]</scope>
    <source>
        <strain evidence="8 9">FME14</strain>
    </source>
</reference>
<evidence type="ECO:0000256" key="2">
    <source>
        <dbReference type="ARBA" id="ARBA00023136"/>
    </source>
</evidence>
<dbReference type="SUPFAM" id="SSF56935">
    <property type="entry name" value="Porins"/>
    <property type="match status" value="1"/>
</dbReference>
<feature type="signal peptide" evidence="5">
    <location>
        <begin position="1"/>
        <end position="21"/>
    </location>
</feature>
<keyword evidence="9" id="KW-1185">Reference proteome</keyword>
<accession>A0ABR9FFT6</accession>
<evidence type="ECO:0000256" key="1">
    <source>
        <dbReference type="ARBA" id="ARBA00004442"/>
    </source>
</evidence>
<comment type="similarity">
    <text evidence="4">Belongs to the TonB-dependent receptor family.</text>
</comment>
<evidence type="ECO:0000256" key="5">
    <source>
        <dbReference type="SAM" id="SignalP"/>
    </source>
</evidence>
<evidence type="ECO:0000313" key="9">
    <source>
        <dbReference type="Proteomes" id="UP000707245"/>
    </source>
</evidence>
<dbReference type="InterPro" id="IPR036942">
    <property type="entry name" value="Beta-barrel_TonB_sf"/>
</dbReference>
<dbReference type="Gene3D" id="2.40.170.20">
    <property type="entry name" value="TonB-dependent receptor, beta-barrel domain"/>
    <property type="match status" value="1"/>
</dbReference>
<feature type="domain" description="TonB-dependent receptor-like beta-barrel" evidence="6">
    <location>
        <begin position="522"/>
        <end position="919"/>
    </location>
</feature>
<comment type="caution">
    <text evidence="8">The sequence shown here is derived from an EMBL/GenBank/DDBJ whole genome shotgun (WGS) entry which is preliminary data.</text>
</comment>
<dbReference type="InterPro" id="IPR012910">
    <property type="entry name" value="Plug_dom"/>
</dbReference>
<dbReference type="InterPro" id="IPR037066">
    <property type="entry name" value="Plug_dom_sf"/>
</dbReference>
<organism evidence="8 9">
    <name type="scientific">Pseudoalteromonas prydzensis</name>
    <dbReference type="NCBI Taxonomy" id="182141"/>
    <lineage>
        <taxon>Bacteria</taxon>
        <taxon>Pseudomonadati</taxon>
        <taxon>Pseudomonadota</taxon>
        <taxon>Gammaproteobacteria</taxon>
        <taxon>Alteromonadales</taxon>
        <taxon>Pseudoalteromonadaceae</taxon>
        <taxon>Pseudoalteromonas</taxon>
    </lineage>
</organism>
<keyword evidence="4" id="KW-0798">TonB box</keyword>
<dbReference type="Pfam" id="PF07715">
    <property type="entry name" value="Plug"/>
    <property type="match status" value="1"/>
</dbReference>
<proteinExistence type="inferred from homology"/>
<dbReference type="InterPro" id="IPR010104">
    <property type="entry name" value="TonB_rcpt_bac"/>
</dbReference>
<dbReference type="Pfam" id="PF00593">
    <property type="entry name" value="TonB_dep_Rec_b-barrel"/>
    <property type="match status" value="1"/>
</dbReference>
<dbReference type="RefSeq" id="WP_192540149.1">
    <property type="nucleotide sequence ID" value="NZ_JBQELX010000016.1"/>
</dbReference>
<feature type="domain" description="TonB-dependent receptor plug" evidence="7">
    <location>
        <begin position="155"/>
        <end position="250"/>
    </location>
</feature>
<evidence type="ECO:0000256" key="3">
    <source>
        <dbReference type="ARBA" id="ARBA00023237"/>
    </source>
</evidence>
<dbReference type="EMBL" id="RRZA01000001">
    <property type="protein sequence ID" value="MBE0455894.1"/>
    <property type="molecule type" value="Genomic_DNA"/>
</dbReference>
<sequence>MLRISSFLCVALFIFSIPTQAAQASLIQQLTDLSKRFSTAIIYNTSLLAGLTVEPSTQTTLEQTLDLWLTPRQLSWQKTASGIVIFQTATSVPAPAISIPETNNTPVLEEVIVTESLPTPSNGDAYNHNYQQAINYAQQIKSNYVGQSEIAIGAMLNQLPAENLAEALQAVPGISITRDRGEALNINAMGLGAEYQLTLFNGHRLANTENVRNSNQYGQQHRFDIFSAGLFSNIAVYKTTNSSLPSGAVGATVNLLSDDPLAYQDNNLQVMLTGAALEGERNFQPSFGLTANAKSADGDLGVIFKMNYENRLQRQFQFESWHWGENSGAPKPYQWPDINENTLVPTDGLALTIENEDRTRATYYGDLSWQATERLKINSLWFRSDTDFSFDEHRISINPQSQSAQAHINTENNSLNQFMFNAVNAKTSREESNLYYANQTIQVDANWQPSVHLPLTLSPFYSSSKANSKTKEPITRVHVATSPMQADVALQHTSVDNFNFTGNLGLVSSYSHISQMSKRTINVLNKVQEWGIDSHFSAENSWGLQALDIGFLHSTQHYDYTRKDISLSPLALEQLPDLDGRWLEPITNKFSAEFMNADLQPWLIPKSDLFQLYDIDLSFAEMSDSDRLNSYKVSFVSKEGYISSKWQFEQVTLSTGLRYSNTLSETKGSQLATTGELAPINSSNKDNTWLPSVNLKWQPSQFWQWRAGFNRALNRPNYSDLNPKLHINSGGLPYAELGNPNLQPVIANTSTLSVNWQQQSVSAQLLGFNHHMNNFIVEQTASLNYQGLQYNSLQRTNDGKAKIKGLQASSQWQLPIYSRWFLQSQLSASITHINKADVSTSAGNHFKVEGVSDWTGNLRFLVSDKKWQAAFNINYRSDFLEQRDISNNASSYVEDYTSTDLSFSWFYSANASLRLDLFNATNETLTRTAKTDDASSLLKAEEFGRRVVVSLSLKI</sequence>
<dbReference type="NCBIfam" id="TIGR01782">
    <property type="entry name" value="TonB-Xanth-Caul"/>
    <property type="match status" value="1"/>
</dbReference>
<evidence type="ECO:0000259" key="6">
    <source>
        <dbReference type="Pfam" id="PF00593"/>
    </source>
</evidence>
<keyword evidence="8" id="KW-0675">Receptor</keyword>
<evidence type="ECO:0000313" key="8">
    <source>
        <dbReference type="EMBL" id="MBE0455894.1"/>
    </source>
</evidence>
<keyword evidence="2 4" id="KW-0472">Membrane</keyword>
<feature type="chain" id="PRO_5047485303" evidence="5">
    <location>
        <begin position="22"/>
        <end position="955"/>
    </location>
</feature>
<name>A0ABR9FFT6_9GAMM</name>
<comment type="subcellular location">
    <subcellularLocation>
        <location evidence="1 4">Cell outer membrane</location>
    </subcellularLocation>
</comment>
<protein>
    <submittedName>
        <fullName evidence="8">TonB-dependent receptor</fullName>
    </submittedName>
</protein>
<dbReference type="InterPro" id="IPR000531">
    <property type="entry name" value="Beta-barrel_TonB"/>
</dbReference>
<evidence type="ECO:0000259" key="7">
    <source>
        <dbReference type="Pfam" id="PF07715"/>
    </source>
</evidence>
<keyword evidence="3" id="KW-0998">Cell outer membrane</keyword>